<dbReference type="GO" id="GO:0042555">
    <property type="term" value="C:MCM complex"/>
    <property type="evidence" value="ECO:0007669"/>
    <property type="project" value="TreeGrafter"/>
</dbReference>
<keyword evidence="2" id="KW-0235">DNA replication</keyword>
<evidence type="ECO:0000256" key="1">
    <source>
        <dbReference type="ARBA" id="ARBA00012551"/>
    </source>
</evidence>
<dbReference type="InterPro" id="IPR041562">
    <property type="entry name" value="MCM_lid"/>
</dbReference>
<evidence type="ECO:0000256" key="6">
    <source>
        <dbReference type="ARBA" id="ARBA00023125"/>
    </source>
</evidence>
<dbReference type="GO" id="GO:0005634">
    <property type="term" value="C:nucleus"/>
    <property type="evidence" value="ECO:0007669"/>
    <property type="project" value="TreeGrafter"/>
</dbReference>
<dbReference type="Pfam" id="PF00493">
    <property type="entry name" value="MCM"/>
    <property type="match status" value="2"/>
</dbReference>
<feature type="domain" description="MCM C-terminal AAA(+) ATPase" evidence="8">
    <location>
        <begin position="296"/>
        <end position="525"/>
    </location>
</feature>
<comment type="caution">
    <text evidence="9">The sequence shown here is derived from an EMBL/GenBank/DDBJ whole genome shotgun (WGS) entry which is preliminary data.</text>
</comment>
<dbReference type="GO" id="GO:0006270">
    <property type="term" value="P:DNA replication initiation"/>
    <property type="evidence" value="ECO:0007669"/>
    <property type="project" value="TreeGrafter"/>
</dbReference>
<dbReference type="InterPro" id="IPR001208">
    <property type="entry name" value="MCM_dom"/>
</dbReference>
<keyword evidence="6 7" id="KW-0238">DNA-binding</keyword>
<dbReference type="Pfam" id="PF17855">
    <property type="entry name" value="MCM_lid"/>
    <property type="match status" value="1"/>
</dbReference>
<name>A0AA38LZY5_9CUCU</name>
<dbReference type="AlphaFoldDB" id="A0AA38LZY5"/>
<dbReference type="SUPFAM" id="SSF52540">
    <property type="entry name" value="P-loop containing nucleoside triphosphate hydrolases"/>
    <property type="match status" value="1"/>
</dbReference>
<dbReference type="GO" id="GO:0017116">
    <property type="term" value="F:single-stranded DNA helicase activity"/>
    <property type="evidence" value="ECO:0007669"/>
    <property type="project" value="TreeGrafter"/>
</dbReference>
<evidence type="ECO:0000313" key="9">
    <source>
        <dbReference type="EMBL" id="KAJ3634522.1"/>
    </source>
</evidence>
<dbReference type="GO" id="GO:0006271">
    <property type="term" value="P:DNA strand elongation involved in DNA replication"/>
    <property type="evidence" value="ECO:0007669"/>
    <property type="project" value="TreeGrafter"/>
</dbReference>
<dbReference type="PROSITE" id="PS50051">
    <property type="entry name" value="MCM_2"/>
    <property type="match status" value="1"/>
</dbReference>
<dbReference type="PANTHER" id="PTHR11630:SF26">
    <property type="entry name" value="DNA REPLICATION LICENSING FACTOR MCM7"/>
    <property type="match status" value="1"/>
</dbReference>
<keyword evidence="4" id="KW-0347">Helicase</keyword>
<keyword evidence="3 7" id="KW-0547">Nucleotide-binding</keyword>
<sequence>MYNRILCFDGDAIPLKEFSPLMKTFAIHVVHQLFQDRQFHNSKTGNAVRSVDDMFLLHRRQFAAVHNQTLLPSLMRRYEVVVKAPLSQRELSVREVRIPIVCYSPVHRRSTVKLHGNDIGSLVKVKAMVTRVSEVKPRMTVATYICMQCNGETFQEVLSPQFMPLSTCLNQECLRANRSGAKLVMQTRGSKFVKFQEIRIQELACHVPVGHTPRTLSLHARGFSTRKTNPGDVVAITGCYLPIIESGFASLRSGLLATTYIEAFDILPDKTMDGSFKLSASAQQELTLLTREPEENYTRLSQSLAPEIFGLEDVKKALVLMLVGGVGKDDSSSQLKVRGDINICLMGDPGVAKSQLLKYLCGVVPRGIYTTGKGSSGVGLTASVQKDPLTEDLVLGTNNLMLYHPSPSGVCAIDEFDKMDDTDRTSIYEVMEQQTISIAKAGITTTLNARILIVFWDYLYILSSVNFLGTSILAAANPVFGRYDHQKSLTENINLPAALLSRFDLLFLLLDRPSLEDDMRLAEHVTHVHQHNRHPDIGFPLLSMEAIRAFASMAKSFTPALPPDVSDYIVDMYADMRRRSLQLDVTEIKVTPRTLLSIIRLCTALARVRLSTEVEISDVDEAIRLINAAGVSLKAEKHDRYERRKHYKDYIYAIIQSIINASPNGIISYERARRSVLNRGYSQRQFEATINAYQETSIFMVDDARTVIKCIS</sequence>
<dbReference type="EMBL" id="JALNTZ010000359">
    <property type="protein sequence ID" value="KAJ3634522.1"/>
    <property type="molecule type" value="Genomic_DNA"/>
</dbReference>
<accession>A0AA38LZY5</accession>
<reference evidence="9" key="1">
    <citation type="journal article" date="2023" name="G3 (Bethesda)">
        <title>Whole genome assemblies of Zophobas morio and Tenebrio molitor.</title>
        <authorList>
            <person name="Kaur S."/>
            <person name="Stinson S.A."/>
            <person name="diCenzo G.C."/>
        </authorList>
    </citation>
    <scope>NUCLEOTIDE SEQUENCE</scope>
    <source>
        <strain evidence="9">QUZm001</strain>
    </source>
</reference>
<protein>
    <recommendedName>
        <fullName evidence="1">DNA helicase</fullName>
        <ecNumber evidence="1">3.6.4.12</ecNumber>
    </recommendedName>
</protein>
<dbReference type="Pfam" id="PF17207">
    <property type="entry name" value="MCM_OB"/>
    <property type="match status" value="1"/>
</dbReference>
<dbReference type="InterPro" id="IPR027417">
    <property type="entry name" value="P-loop_NTPase"/>
</dbReference>
<keyword evidence="10" id="KW-1185">Reference proteome</keyword>
<keyword evidence="5 7" id="KW-0067">ATP-binding</keyword>
<dbReference type="EC" id="3.6.4.12" evidence="1"/>
<evidence type="ECO:0000256" key="2">
    <source>
        <dbReference type="ARBA" id="ARBA00022705"/>
    </source>
</evidence>
<dbReference type="SMART" id="SM00350">
    <property type="entry name" value="MCM"/>
    <property type="match status" value="1"/>
</dbReference>
<dbReference type="PRINTS" id="PR01657">
    <property type="entry name" value="MCMFAMILY"/>
</dbReference>
<gene>
    <name evidence="9" type="ORF">Zmor_011920</name>
</gene>
<dbReference type="InterPro" id="IPR012340">
    <property type="entry name" value="NA-bd_OB-fold"/>
</dbReference>
<dbReference type="GO" id="GO:0000727">
    <property type="term" value="P:double-strand break repair via break-induced replication"/>
    <property type="evidence" value="ECO:0007669"/>
    <property type="project" value="TreeGrafter"/>
</dbReference>
<comment type="similarity">
    <text evidence="7">Belongs to the MCM family.</text>
</comment>
<evidence type="ECO:0000256" key="5">
    <source>
        <dbReference type="ARBA" id="ARBA00022840"/>
    </source>
</evidence>
<dbReference type="PANTHER" id="PTHR11630">
    <property type="entry name" value="DNA REPLICATION LICENSING FACTOR MCM FAMILY MEMBER"/>
    <property type="match status" value="1"/>
</dbReference>
<dbReference type="InterPro" id="IPR031327">
    <property type="entry name" value="MCM"/>
</dbReference>
<evidence type="ECO:0000256" key="4">
    <source>
        <dbReference type="ARBA" id="ARBA00022806"/>
    </source>
</evidence>
<keyword evidence="4" id="KW-0378">Hydrolase</keyword>
<dbReference type="GO" id="GO:0005524">
    <property type="term" value="F:ATP binding"/>
    <property type="evidence" value="ECO:0007669"/>
    <property type="project" value="UniProtKB-KW"/>
</dbReference>
<dbReference type="InterPro" id="IPR033762">
    <property type="entry name" value="MCM_OB"/>
</dbReference>
<organism evidence="9 10">
    <name type="scientific">Zophobas morio</name>
    <dbReference type="NCBI Taxonomy" id="2755281"/>
    <lineage>
        <taxon>Eukaryota</taxon>
        <taxon>Metazoa</taxon>
        <taxon>Ecdysozoa</taxon>
        <taxon>Arthropoda</taxon>
        <taxon>Hexapoda</taxon>
        <taxon>Insecta</taxon>
        <taxon>Pterygota</taxon>
        <taxon>Neoptera</taxon>
        <taxon>Endopterygota</taxon>
        <taxon>Coleoptera</taxon>
        <taxon>Polyphaga</taxon>
        <taxon>Cucujiformia</taxon>
        <taxon>Tenebrionidae</taxon>
        <taxon>Zophobas</taxon>
    </lineage>
</organism>
<evidence type="ECO:0000259" key="8">
    <source>
        <dbReference type="PROSITE" id="PS50051"/>
    </source>
</evidence>
<dbReference type="PROSITE" id="PS00847">
    <property type="entry name" value="MCM_1"/>
    <property type="match status" value="1"/>
</dbReference>
<evidence type="ECO:0000313" key="10">
    <source>
        <dbReference type="Proteomes" id="UP001168821"/>
    </source>
</evidence>
<dbReference type="Gene3D" id="3.40.50.300">
    <property type="entry name" value="P-loop containing nucleotide triphosphate hydrolases"/>
    <property type="match status" value="2"/>
</dbReference>
<dbReference type="Gene3D" id="2.20.28.10">
    <property type="match status" value="1"/>
</dbReference>
<dbReference type="GO" id="GO:0003697">
    <property type="term" value="F:single-stranded DNA binding"/>
    <property type="evidence" value="ECO:0007669"/>
    <property type="project" value="TreeGrafter"/>
</dbReference>
<proteinExistence type="inferred from homology"/>
<evidence type="ECO:0000256" key="3">
    <source>
        <dbReference type="ARBA" id="ARBA00022741"/>
    </source>
</evidence>
<dbReference type="Gene3D" id="2.40.50.140">
    <property type="entry name" value="Nucleic acid-binding proteins"/>
    <property type="match status" value="1"/>
</dbReference>
<dbReference type="SUPFAM" id="SSF50249">
    <property type="entry name" value="Nucleic acid-binding proteins"/>
    <property type="match status" value="1"/>
</dbReference>
<dbReference type="Proteomes" id="UP001168821">
    <property type="component" value="Unassembled WGS sequence"/>
</dbReference>
<evidence type="ECO:0000256" key="7">
    <source>
        <dbReference type="RuleBase" id="RU004070"/>
    </source>
</evidence>
<dbReference type="InterPro" id="IPR018525">
    <property type="entry name" value="MCM_CS"/>
</dbReference>